<proteinExistence type="predicted"/>
<dbReference type="PANTHER" id="PTHR33110:SF15">
    <property type="entry name" value="OS11G0594500 PROTEIN"/>
    <property type="match status" value="1"/>
</dbReference>
<dbReference type="PANTHER" id="PTHR33110">
    <property type="entry name" value="F-BOX/KELCH-REPEAT PROTEIN-RELATED"/>
    <property type="match status" value="1"/>
</dbReference>
<reference evidence="2 3" key="1">
    <citation type="submission" date="2022-10" db="EMBL/GenBank/DDBJ databases">
        <title>WGS assembly of Paspalum vaginatum 540-79.</title>
        <authorList>
            <person name="Sun G."/>
            <person name="Wase N."/>
            <person name="Shu S."/>
            <person name="Jenkins J."/>
            <person name="Zhou B."/>
            <person name="Torres-Rodriguez J."/>
            <person name="Chen C."/>
            <person name="Sandor L."/>
            <person name="Plott C."/>
            <person name="Yoshinga Y."/>
            <person name="Daum C."/>
            <person name="Qi P."/>
            <person name="Barry K."/>
            <person name="Lipzen A."/>
            <person name="Berry L."/>
            <person name="Pedersen C."/>
            <person name="Gottilla T."/>
            <person name="Foltz A."/>
            <person name="Yu H."/>
            <person name="O'Malley R."/>
            <person name="Zhang C."/>
            <person name="Devos K."/>
            <person name="Sigmon B."/>
            <person name="Yu B."/>
            <person name="Obata T."/>
            <person name="Schmutz J."/>
            <person name="Schnable J."/>
        </authorList>
    </citation>
    <scope>NUCLEOTIDE SEQUENCE [LARGE SCALE GENOMIC DNA]</scope>
    <source>
        <strain evidence="3">cv. 540-79</strain>
    </source>
</reference>
<dbReference type="InterPro" id="IPR005174">
    <property type="entry name" value="KIB1-4_b-propeller"/>
</dbReference>
<sequence>MTATGLAADARRMRALPLSWNDVAHVVDHLVLGHIPSFYDRCRIRCVSHRWCDATRLHPLPRRPLPLVINGDFTILNCFADGQFSVARAIKLPAEVLDDQRTACVGSLDDRIVCVYPRPWDASQSLMLSDQHCYVLDPSRQEVAYLPDPPAFQTSRRLNGSIQVENDDSVISYTQPSSPLEMTLKRRGRCLLALSMTTMSSWCFCSAGFITVGTDLEFYEDSLYLLVNENTDLYVLDFGPQFCFFLVLIRAERCLIDQLPNFNDIGVHTCNLVQLNKKLLLVVRQFPDVRAQMTEVQVYMLYNKTKPWKWVNTSTLDGYCILISSAHNKSYPAYLYDDVKEETIYFLDSMTPEYLPREGQQFTYRVLVYNMKNKTIDVRMIGRKPSTTETKFPMWFCPTQ</sequence>
<evidence type="ECO:0000313" key="2">
    <source>
        <dbReference type="EMBL" id="KAJ1255199.1"/>
    </source>
</evidence>
<comment type="caution">
    <text evidence="2">The sequence shown here is derived from an EMBL/GenBank/DDBJ whole genome shotgun (WGS) entry which is preliminary data.</text>
</comment>
<accession>A0A9W7XA79</accession>
<dbReference type="AlphaFoldDB" id="A0A9W7XA79"/>
<name>A0A9W7XA79_9POAL</name>
<dbReference type="Proteomes" id="UP001164776">
    <property type="component" value="Unassembled WGS sequence"/>
</dbReference>
<dbReference type="Pfam" id="PF03478">
    <property type="entry name" value="Beta-prop_KIB1-4"/>
    <property type="match status" value="1"/>
</dbReference>
<feature type="domain" description="KIB1-4 beta-propeller" evidence="1">
    <location>
        <begin position="89"/>
        <end position="362"/>
    </location>
</feature>
<gene>
    <name evidence="2" type="ORF">BS78_K279300</name>
</gene>
<protein>
    <recommendedName>
        <fullName evidence="1">KIB1-4 beta-propeller domain-containing protein</fullName>
    </recommendedName>
</protein>
<evidence type="ECO:0000313" key="3">
    <source>
        <dbReference type="Proteomes" id="UP001164776"/>
    </source>
</evidence>
<evidence type="ECO:0000259" key="1">
    <source>
        <dbReference type="Pfam" id="PF03478"/>
    </source>
</evidence>
<dbReference type="OrthoDB" id="694644at2759"/>
<organism evidence="2 3">
    <name type="scientific">Paspalum vaginatum</name>
    <name type="common">seashore paspalum</name>
    <dbReference type="NCBI Taxonomy" id="158149"/>
    <lineage>
        <taxon>Eukaryota</taxon>
        <taxon>Viridiplantae</taxon>
        <taxon>Streptophyta</taxon>
        <taxon>Embryophyta</taxon>
        <taxon>Tracheophyta</taxon>
        <taxon>Spermatophyta</taxon>
        <taxon>Magnoliopsida</taxon>
        <taxon>Liliopsida</taxon>
        <taxon>Poales</taxon>
        <taxon>Poaceae</taxon>
        <taxon>PACMAD clade</taxon>
        <taxon>Panicoideae</taxon>
        <taxon>Andropogonodae</taxon>
        <taxon>Paspaleae</taxon>
        <taxon>Paspalinae</taxon>
        <taxon>Paspalum</taxon>
    </lineage>
</organism>
<dbReference type="EMBL" id="MU629792">
    <property type="protein sequence ID" value="KAJ1255199.1"/>
    <property type="molecule type" value="Genomic_DNA"/>
</dbReference>
<keyword evidence="3" id="KW-1185">Reference proteome</keyword>